<proteinExistence type="predicted"/>
<dbReference type="Proteomes" id="UP000070383">
    <property type="component" value="Unassembled WGS sequence"/>
</dbReference>
<evidence type="ECO:0000313" key="4">
    <source>
        <dbReference type="Proteomes" id="UP000070383"/>
    </source>
</evidence>
<dbReference type="STRING" id="33036.HMPREF3200_00595"/>
<dbReference type="NCBIfam" id="TIGR01641">
    <property type="entry name" value="phageSPP1_gp7"/>
    <property type="match status" value="1"/>
</dbReference>
<dbReference type="EMBL" id="LRPM01000022">
    <property type="protein sequence ID" value="KWZ78583.1"/>
    <property type="molecule type" value="Genomic_DNA"/>
</dbReference>
<dbReference type="OrthoDB" id="9765386at2"/>
<evidence type="ECO:0000313" key="3">
    <source>
        <dbReference type="EMBL" id="KWZ78583.1"/>
    </source>
</evidence>
<comment type="caution">
    <text evidence="3">The sequence shown here is derived from an EMBL/GenBank/DDBJ whole genome shotgun (WGS) entry which is preliminary data.</text>
</comment>
<feature type="domain" description="Bacterial toxin 50" evidence="2">
    <location>
        <begin position="282"/>
        <end position="382"/>
    </location>
</feature>
<accession>A0A133KG97</accession>
<dbReference type="InterPro" id="IPR029100">
    <property type="entry name" value="Ntox50"/>
</dbReference>
<protein>
    <submittedName>
        <fullName evidence="3">Phage protein F-like protein</fullName>
    </submittedName>
</protein>
<feature type="domain" description="Phage head morphogenesis" evidence="1">
    <location>
        <begin position="102"/>
        <end position="207"/>
    </location>
</feature>
<reference evidence="4" key="1">
    <citation type="submission" date="2016-01" db="EMBL/GenBank/DDBJ databases">
        <authorList>
            <person name="Mitreva M."/>
            <person name="Pepin K.H."/>
            <person name="Mihindukulasuriya K.A."/>
            <person name="Fulton R."/>
            <person name="Fronick C."/>
            <person name="O'Laughlin M."/>
            <person name="Miner T."/>
            <person name="Herter B."/>
            <person name="Rosa B.A."/>
            <person name="Cordes M."/>
            <person name="Tomlinson C."/>
            <person name="Wollam A."/>
            <person name="Palsikar V.B."/>
            <person name="Mardis E.R."/>
            <person name="Wilson R.K."/>
        </authorList>
    </citation>
    <scope>NUCLEOTIDE SEQUENCE [LARGE SCALE GENOMIC DNA]</scope>
    <source>
        <strain evidence="4">MJR8151</strain>
    </source>
</reference>
<organism evidence="3 4">
    <name type="scientific">Anaerococcus tetradius</name>
    <dbReference type="NCBI Taxonomy" id="33036"/>
    <lineage>
        <taxon>Bacteria</taxon>
        <taxon>Bacillati</taxon>
        <taxon>Bacillota</taxon>
        <taxon>Tissierellia</taxon>
        <taxon>Tissierellales</taxon>
        <taxon>Peptoniphilaceae</taxon>
        <taxon>Anaerococcus</taxon>
    </lineage>
</organism>
<dbReference type="RefSeq" id="WP_060929136.1">
    <property type="nucleotide sequence ID" value="NZ_KQ955265.1"/>
</dbReference>
<gene>
    <name evidence="3" type="ORF">HMPREF3200_00595</name>
</gene>
<dbReference type="Pfam" id="PF04233">
    <property type="entry name" value="Phage_Mu_F"/>
    <property type="match status" value="1"/>
</dbReference>
<dbReference type="Pfam" id="PF15542">
    <property type="entry name" value="Ntox50"/>
    <property type="match status" value="1"/>
</dbReference>
<dbReference type="AlphaFoldDB" id="A0A133KG97"/>
<dbReference type="InterPro" id="IPR006528">
    <property type="entry name" value="Phage_head_morphogenesis_dom"/>
</dbReference>
<keyword evidence="4" id="KW-1185">Reference proteome</keyword>
<dbReference type="PATRIC" id="fig|33036.3.peg.593"/>
<evidence type="ECO:0000259" key="1">
    <source>
        <dbReference type="Pfam" id="PF04233"/>
    </source>
</evidence>
<name>A0A133KG97_9FIRM</name>
<evidence type="ECO:0000259" key="2">
    <source>
        <dbReference type="Pfam" id="PF15542"/>
    </source>
</evidence>
<sequence length="389" mass="44826">MKSRINRLEALQAEIMAHSAILAQEEEAEVGTFLEKGLTDTYYKGMYDEYLDKNPDVIDLMASNSVKLSSQSVNRVLTLPWSGDNYSSNIWRNSYFIAKKAQAMVAKNIIAGRSIDKLTNDFAKVYGNNYRANIRRLLRTETAFVKSQADVEVYKKLGVEEYEILATLDSRTSAICQEKDGKHYPIDDIRVGVNYPPFHPNCRTTTIKYNPDYEGRTRMAKDKDGKNVKVPLGMKYEEWKKWIEDKELGYIKSKEEILKISPNSSLEIINRVKNGEISLKSNRGHYGKHVVGTKQYENYLENRKNKGWGPQNRLIISEEKVQEIINKFYGKGIVYHGKNNNNKWFEEVNVGKTIGYYYLDGKESLTSKIRIYYGKKGTHIVPIRGDDFD</sequence>